<feature type="compositionally biased region" description="Acidic residues" evidence="1">
    <location>
        <begin position="174"/>
        <end position="183"/>
    </location>
</feature>
<sequence>MAIPRTVSLISLISLLVPVLATAVNAAASNGDGSRVAEHQRALDYSGHGGNGHGLGEDEREEHEREKKLRLSAVLNEPDPPYHAIVQCWELSPWFVSYPTTGRALSLGDTANATYVVLPPRGGEGWHRPPSPMFFVLLSGLAHVKTYPPALPGLAAERDQHPSQNQDVEGGGHDDDDDDDEPTESLFVVSGVNPLIIAVDTDLRSPGHLTFYPSEVETVALQVPFKDGRIPEHDVLYDGPCRR</sequence>
<evidence type="ECO:0000313" key="4">
    <source>
        <dbReference type="Proteomes" id="UP000053328"/>
    </source>
</evidence>
<dbReference type="GeneID" id="27335539"/>
<accession>A0A0D2BQ65</accession>
<dbReference type="Proteomes" id="UP000053328">
    <property type="component" value="Unassembled WGS sequence"/>
</dbReference>
<dbReference type="AlphaFoldDB" id="A0A0D2BQ65"/>
<dbReference type="RefSeq" id="XP_016233485.1">
    <property type="nucleotide sequence ID" value="XM_016382782.1"/>
</dbReference>
<evidence type="ECO:0000256" key="1">
    <source>
        <dbReference type="SAM" id="MobiDB-lite"/>
    </source>
</evidence>
<feature type="chain" id="PRO_5002239162" description="Cupin type-1 domain-containing protein" evidence="2">
    <location>
        <begin position="22"/>
        <end position="243"/>
    </location>
</feature>
<organism evidence="3 4">
    <name type="scientific">Exophiala spinifera</name>
    <dbReference type="NCBI Taxonomy" id="91928"/>
    <lineage>
        <taxon>Eukaryota</taxon>
        <taxon>Fungi</taxon>
        <taxon>Dikarya</taxon>
        <taxon>Ascomycota</taxon>
        <taxon>Pezizomycotina</taxon>
        <taxon>Eurotiomycetes</taxon>
        <taxon>Chaetothyriomycetidae</taxon>
        <taxon>Chaetothyriales</taxon>
        <taxon>Herpotrichiellaceae</taxon>
        <taxon>Exophiala</taxon>
    </lineage>
</organism>
<dbReference type="HOGENOM" id="CLU_062260_0_0_1"/>
<feature type="region of interest" description="Disordered" evidence="1">
    <location>
        <begin position="44"/>
        <end position="66"/>
    </location>
</feature>
<gene>
    <name evidence="3" type="ORF">PV08_08456</name>
</gene>
<dbReference type="OrthoDB" id="3223416at2759"/>
<keyword evidence="4" id="KW-1185">Reference proteome</keyword>
<protein>
    <recommendedName>
        <fullName evidence="5">Cupin type-1 domain-containing protein</fullName>
    </recommendedName>
</protein>
<dbReference type="EMBL" id="KN847497">
    <property type="protein sequence ID" value="KIW13269.1"/>
    <property type="molecule type" value="Genomic_DNA"/>
</dbReference>
<name>A0A0D2BQ65_9EURO</name>
<evidence type="ECO:0008006" key="5">
    <source>
        <dbReference type="Google" id="ProtNLM"/>
    </source>
</evidence>
<feature type="region of interest" description="Disordered" evidence="1">
    <location>
        <begin position="152"/>
        <end position="184"/>
    </location>
</feature>
<proteinExistence type="predicted"/>
<feature type="signal peptide" evidence="2">
    <location>
        <begin position="1"/>
        <end position="21"/>
    </location>
</feature>
<reference evidence="3 4" key="1">
    <citation type="submission" date="2015-01" db="EMBL/GenBank/DDBJ databases">
        <title>The Genome Sequence of Exophiala spinifera CBS89968.</title>
        <authorList>
            <consortium name="The Broad Institute Genomics Platform"/>
            <person name="Cuomo C."/>
            <person name="de Hoog S."/>
            <person name="Gorbushina A."/>
            <person name="Stielow B."/>
            <person name="Teixiera M."/>
            <person name="Abouelleil A."/>
            <person name="Chapman S.B."/>
            <person name="Priest M."/>
            <person name="Young S.K."/>
            <person name="Wortman J."/>
            <person name="Nusbaum C."/>
            <person name="Birren B."/>
        </authorList>
    </citation>
    <scope>NUCLEOTIDE SEQUENCE [LARGE SCALE GENOMIC DNA]</scope>
    <source>
        <strain evidence="3 4">CBS 89968</strain>
    </source>
</reference>
<dbReference type="VEuPathDB" id="FungiDB:PV08_08456"/>
<keyword evidence="2" id="KW-0732">Signal</keyword>
<evidence type="ECO:0000313" key="3">
    <source>
        <dbReference type="EMBL" id="KIW13269.1"/>
    </source>
</evidence>
<evidence type="ECO:0000256" key="2">
    <source>
        <dbReference type="SAM" id="SignalP"/>
    </source>
</evidence>